<proteinExistence type="predicted"/>
<keyword evidence="2" id="KW-1185">Reference proteome</keyword>
<dbReference type="GeneID" id="109569522"/>
<feature type="region of interest" description="Disordered" evidence="1">
    <location>
        <begin position="128"/>
        <end position="175"/>
    </location>
</feature>
<feature type="compositionally biased region" description="Basic residues" evidence="1">
    <location>
        <begin position="163"/>
        <end position="175"/>
    </location>
</feature>
<organism evidence="2 3">
    <name type="scientific">Bos indicus</name>
    <name type="common">Zebu</name>
    <dbReference type="NCBI Taxonomy" id="9915"/>
    <lineage>
        <taxon>Eukaryota</taxon>
        <taxon>Metazoa</taxon>
        <taxon>Chordata</taxon>
        <taxon>Craniata</taxon>
        <taxon>Vertebrata</taxon>
        <taxon>Euteleostomi</taxon>
        <taxon>Mammalia</taxon>
        <taxon>Eutheria</taxon>
        <taxon>Laurasiatheria</taxon>
        <taxon>Artiodactyla</taxon>
        <taxon>Ruminantia</taxon>
        <taxon>Pecora</taxon>
        <taxon>Bovidae</taxon>
        <taxon>Bovinae</taxon>
        <taxon>Bos</taxon>
    </lineage>
</organism>
<protein>
    <submittedName>
        <fullName evidence="3">Mitochondrial inner membrane protease subunit 1 isoform X1</fullName>
    </submittedName>
</protein>
<evidence type="ECO:0000313" key="3">
    <source>
        <dbReference type="RefSeq" id="XP_070623726.1"/>
    </source>
</evidence>
<gene>
    <name evidence="3" type="primary">IMMP1L</name>
</gene>
<evidence type="ECO:0000256" key="1">
    <source>
        <dbReference type="SAM" id="MobiDB-lite"/>
    </source>
</evidence>
<dbReference type="Proteomes" id="UP001652663">
    <property type="component" value="Chromosome 15"/>
</dbReference>
<dbReference type="GO" id="GO:0008233">
    <property type="term" value="F:peptidase activity"/>
    <property type="evidence" value="ECO:0007669"/>
    <property type="project" value="UniProtKB-KW"/>
</dbReference>
<feature type="region of interest" description="Disordered" evidence="1">
    <location>
        <begin position="197"/>
        <end position="244"/>
    </location>
</feature>
<name>A0ABM4QKA3_BOSIN</name>
<sequence>MRVFLGSLGLEQIFTLTGKNPDGNSLWWSKAQPFILLRPSMKWMRSAHMRKDSLLSLQIHMESWYCGSPIFALRHALDVFFWKPCKYCKNSVYCCKDLWGIFPTQESNRGLLHCSQRESERALAKMGMSRGSEGGQRRLATGHRVQSSGRLTDRFRAGSPGAMHRHAVQPARRTRSSALCGREPWAVVAGARSEGALGAGGGTSASQSPQTHSRVMWRGGRAEERRQRGRHGARDRVGRGGPPW</sequence>
<keyword evidence="3" id="KW-0378">Hydrolase</keyword>
<reference evidence="3" key="1">
    <citation type="submission" date="2025-08" db="UniProtKB">
        <authorList>
            <consortium name="RefSeq"/>
        </authorList>
    </citation>
    <scope>IDENTIFICATION</scope>
    <source>
        <tissue evidence="3">Blood</tissue>
    </source>
</reference>
<dbReference type="GO" id="GO:0006508">
    <property type="term" value="P:proteolysis"/>
    <property type="evidence" value="ECO:0007669"/>
    <property type="project" value="UniProtKB-KW"/>
</dbReference>
<dbReference type="RefSeq" id="XP_070623726.1">
    <property type="nucleotide sequence ID" value="XM_070767625.1"/>
</dbReference>
<evidence type="ECO:0000313" key="2">
    <source>
        <dbReference type="Proteomes" id="UP001652663"/>
    </source>
</evidence>
<feature type="compositionally biased region" description="Basic and acidic residues" evidence="1">
    <location>
        <begin position="220"/>
        <end position="238"/>
    </location>
</feature>
<accession>A0ABM4QKA3</accession>
<keyword evidence="3" id="KW-0645">Protease</keyword>